<evidence type="ECO:0000313" key="2">
    <source>
        <dbReference type="Proteomes" id="UP000242146"/>
    </source>
</evidence>
<dbReference type="Gene3D" id="3.10.450.10">
    <property type="match status" value="1"/>
</dbReference>
<dbReference type="OrthoDB" id="2429551at2759"/>
<protein>
    <submittedName>
        <fullName evidence="1">Uncharacterized protein</fullName>
    </submittedName>
</protein>
<comment type="caution">
    <text evidence="1">The sequence shown here is derived from an EMBL/GenBank/DDBJ whole genome shotgun (WGS) entry which is preliminary data.</text>
</comment>
<proteinExistence type="predicted"/>
<sequence>MSSVSHNEMGPVKPADDEARAVFHEVKEQVVAQIHKLRHDDQVHGLHEIDNLHKITIYKLYQYAVEEVSYGYNFFGKIEIDEGKFIHARAHKYHDGRIDFYSLHTEPENSIWTRDDPLVYFND</sequence>
<name>A0A1X2GK01_9FUNG</name>
<organism evidence="1 2">
    <name type="scientific">Hesseltinella vesiculosa</name>
    <dbReference type="NCBI Taxonomy" id="101127"/>
    <lineage>
        <taxon>Eukaryota</taxon>
        <taxon>Fungi</taxon>
        <taxon>Fungi incertae sedis</taxon>
        <taxon>Mucoromycota</taxon>
        <taxon>Mucoromycotina</taxon>
        <taxon>Mucoromycetes</taxon>
        <taxon>Mucorales</taxon>
        <taxon>Cunninghamellaceae</taxon>
        <taxon>Hesseltinella</taxon>
    </lineage>
</organism>
<accession>A0A1X2GK01</accession>
<reference evidence="1 2" key="1">
    <citation type="submission" date="2016-07" db="EMBL/GenBank/DDBJ databases">
        <title>Pervasive Adenine N6-methylation of Active Genes in Fungi.</title>
        <authorList>
            <consortium name="DOE Joint Genome Institute"/>
            <person name="Mondo S.J."/>
            <person name="Dannebaum R.O."/>
            <person name="Kuo R.C."/>
            <person name="Labutti K."/>
            <person name="Haridas S."/>
            <person name="Kuo A."/>
            <person name="Salamov A."/>
            <person name="Ahrendt S.R."/>
            <person name="Lipzen A."/>
            <person name="Sullivan W."/>
            <person name="Andreopoulos W.B."/>
            <person name="Clum A."/>
            <person name="Lindquist E."/>
            <person name="Daum C."/>
            <person name="Ramamoorthy G.K."/>
            <person name="Gryganskyi A."/>
            <person name="Culley D."/>
            <person name="Magnuson J.K."/>
            <person name="James T.Y."/>
            <person name="O'Malley M.A."/>
            <person name="Stajich J.E."/>
            <person name="Spatafora J.W."/>
            <person name="Visel A."/>
            <person name="Grigoriev I.V."/>
        </authorList>
    </citation>
    <scope>NUCLEOTIDE SEQUENCE [LARGE SCALE GENOMIC DNA]</scope>
    <source>
        <strain evidence="1 2">NRRL 3301</strain>
    </source>
</reference>
<gene>
    <name evidence="1" type="ORF">DM01DRAFT_1304250</name>
</gene>
<dbReference type="Proteomes" id="UP000242146">
    <property type="component" value="Unassembled WGS sequence"/>
</dbReference>
<dbReference type="AlphaFoldDB" id="A0A1X2GK01"/>
<keyword evidence="2" id="KW-1185">Reference proteome</keyword>
<evidence type="ECO:0000313" key="1">
    <source>
        <dbReference type="EMBL" id="ORX55688.1"/>
    </source>
</evidence>
<dbReference type="EMBL" id="MCGT01000011">
    <property type="protein sequence ID" value="ORX55688.1"/>
    <property type="molecule type" value="Genomic_DNA"/>
</dbReference>